<feature type="signal peptide" evidence="1">
    <location>
        <begin position="1"/>
        <end position="22"/>
    </location>
</feature>
<dbReference type="PATRIC" id="fig|28087.4.peg.291"/>
<dbReference type="RefSeq" id="WP_027269969.1">
    <property type="nucleotide sequence ID" value="NZ_CAAAJE010000005.1"/>
</dbReference>
<dbReference type="STRING" id="28087.Lsai_0278"/>
<dbReference type="InterPro" id="IPR044060">
    <property type="entry name" value="Bacterial_rp_domain"/>
</dbReference>
<feature type="domain" description="Bacterial repeat" evidence="2">
    <location>
        <begin position="148"/>
        <end position="204"/>
    </location>
</feature>
<reference evidence="3 4" key="1">
    <citation type="submission" date="2015-11" db="EMBL/GenBank/DDBJ databases">
        <title>Genomic analysis of 38 Legionella species identifies large and diverse effector repertoires.</title>
        <authorList>
            <person name="Burstein D."/>
            <person name="Amaro F."/>
            <person name="Zusman T."/>
            <person name="Lifshitz Z."/>
            <person name="Cohen O."/>
            <person name="Gilbert J.A."/>
            <person name="Pupko T."/>
            <person name="Shuman H.A."/>
            <person name="Segal G."/>
        </authorList>
    </citation>
    <scope>NUCLEOTIDE SEQUENCE [LARGE SCALE GENOMIC DNA]</scope>
    <source>
        <strain evidence="3 4">Mt.St.Helens-4</strain>
    </source>
</reference>
<dbReference type="AlphaFoldDB" id="A0A0W0YTE8"/>
<proteinExistence type="predicted"/>
<evidence type="ECO:0000256" key="1">
    <source>
        <dbReference type="SAM" id="SignalP"/>
    </source>
</evidence>
<sequence>MNLINKAIFVAASFFISVSAQAKGATRLNIEFTPLTHTNITLAPTEIKRIEYIVKNTAIKDPQYMFMKEIPGIHQVHHEKGDCEPHILLLPGRTCRLVLEAKGDELKGDILGGPELCFRLFPLICSQPPTAIQLSIQLINQPEPSPMYLITPSAEDHGSINPNIGQQVKKGSTLTFNATPEAGYGVSDWFVDEKRVQKGGHTFQLSNITTSHAVKVSFGKATLTPNASQLSLSVACSTTNPSCAHVNAALSGASRQFIITNLGSIDATNVAVESSGLPQGTRISTTCSKTLQPNDSCTVTVFPGSVASTGAEGTPCTSGTQPLPGKISVTSDNGFSTQLSVFVLGYGCIYQGGYIYSIDDTIGNGSIRGKVVNSSDQTERYKEGIIWSSNGLGRSSCDVHYAIHGIDEKSSKPCRGGADGQCNSKHVLNYYSPVSSYPLAYYAAGLCKMDIEGYSDWYLPAICELGYEKHDGGCGSGCGSIQQNIQANLVEKGIGGFSGYYWSATEYSNLPMFYAWFQNYSSSGDNFQLYDFKLNQFKVRCSRDLTA</sequence>
<dbReference type="eggNOG" id="COG1361">
    <property type="taxonomic scope" value="Bacteria"/>
</dbReference>
<name>A0A0W0YTE8_9GAMM</name>
<dbReference type="EMBL" id="LNYV01000003">
    <property type="protein sequence ID" value="KTD60168.1"/>
    <property type="molecule type" value="Genomic_DNA"/>
</dbReference>
<keyword evidence="1" id="KW-0732">Signal</keyword>
<dbReference type="Gene3D" id="2.60.40.10">
    <property type="entry name" value="Immunoglobulins"/>
    <property type="match status" value="1"/>
</dbReference>
<evidence type="ECO:0000313" key="4">
    <source>
        <dbReference type="Proteomes" id="UP000054621"/>
    </source>
</evidence>
<organism evidence="3 4">
    <name type="scientific">Legionella sainthelensi</name>
    <dbReference type="NCBI Taxonomy" id="28087"/>
    <lineage>
        <taxon>Bacteria</taxon>
        <taxon>Pseudomonadati</taxon>
        <taxon>Pseudomonadota</taxon>
        <taxon>Gammaproteobacteria</taxon>
        <taxon>Legionellales</taxon>
        <taxon>Legionellaceae</taxon>
        <taxon>Legionella</taxon>
    </lineage>
</organism>
<protein>
    <recommendedName>
        <fullName evidence="2">Bacterial repeat domain-containing protein</fullName>
    </recommendedName>
</protein>
<dbReference type="OrthoDB" id="8908077at2"/>
<dbReference type="Proteomes" id="UP000054621">
    <property type="component" value="Unassembled WGS sequence"/>
</dbReference>
<accession>A0A0W0YTE8</accession>
<evidence type="ECO:0000259" key="2">
    <source>
        <dbReference type="Pfam" id="PF18998"/>
    </source>
</evidence>
<dbReference type="InterPro" id="IPR013783">
    <property type="entry name" value="Ig-like_fold"/>
</dbReference>
<gene>
    <name evidence="3" type="ORF">Lsai_0278</name>
</gene>
<comment type="caution">
    <text evidence="3">The sequence shown here is derived from an EMBL/GenBank/DDBJ whole genome shotgun (WGS) entry which is preliminary data.</text>
</comment>
<evidence type="ECO:0000313" key="3">
    <source>
        <dbReference type="EMBL" id="KTD60168.1"/>
    </source>
</evidence>
<feature type="chain" id="PRO_5006917955" description="Bacterial repeat domain-containing protein" evidence="1">
    <location>
        <begin position="23"/>
        <end position="547"/>
    </location>
</feature>
<dbReference type="Pfam" id="PF18998">
    <property type="entry name" value="Flg_new_2"/>
    <property type="match status" value="1"/>
</dbReference>